<name>A0A1F7WUP1_9BACT</name>
<evidence type="ECO:0000256" key="1">
    <source>
        <dbReference type="SAM" id="SignalP"/>
    </source>
</evidence>
<dbReference type="InterPro" id="IPR018711">
    <property type="entry name" value="NAGPA"/>
</dbReference>
<dbReference type="EMBL" id="MGFH01000098">
    <property type="protein sequence ID" value="OGM05785.1"/>
    <property type="molecule type" value="Genomic_DNA"/>
</dbReference>
<evidence type="ECO:0000259" key="2">
    <source>
        <dbReference type="Pfam" id="PF09992"/>
    </source>
</evidence>
<feature type="chain" id="PRO_5009533596" description="Phosphodiester glycosidase domain-containing protein" evidence="1">
    <location>
        <begin position="25"/>
        <end position="305"/>
    </location>
</feature>
<dbReference type="STRING" id="1817813.A2008_12050"/>
<dbReference type="PANTHER" id="PTHR40446:SF2">
    <property type="entry name" value="N-ACETYLGLUCOSAMINE-1-PHOSPHODIESTER ALPHA-N-ACETYLGLUCOSAMINIDASE"/>
    <property type="match status" value="1"/>
</dbReference>
<dbReference type="Pfam" id="PF09992">
    <property type="entry name" value="NAGPA"/>
    <property type="match status" value="1"/>
</dbReference>
<evidence type="ECO:0000313" key="3">
    <source>
        <dbReference type="EMBL" id="OGM05785.1"/>
    </source>
</evidence>
<feature type="domain" description="Phosphodiester glycosidase" evidence="2">
    <location>
        <begin position="113"/>
        <end position="300"/>
    </location>
</feature>
<organism evidence="3 4">
    <name type="scientific">Candidatus Wallbacteria bacterium GWC2_49_35</name>
    <dbReference type="NCBI Taxonomy" id="1817813"/>
    <lineage>
        <taxon>Bacteria</taxon>
        <taxon>Candidatus Walliibacteriota</taxon>
    </lineage>
</organism>
<reference evidence="3 4" key="1">
    <citation type="journal article" date="2016" name="Nat. Commun.">
        <title>Thousands of microbial genomes shed light on interconnected biogeochemical processes in an aquifer system.</title>
        <authorList>
            <person name="Anantharaman K."/>
            <person name="Brown C.T."/>
            <person name="Hug L.A."/>
            <person name="Sharon I."/>
            <person name="Castelle C.J."/>
            <person name="Probst A.J."/>
            <person name="Thomas B.C."/>
            <person name="Singh A."/>
            <person name="Wilkins M.J."/>
            <person name="Karaoz U."/>
            <person name="Brodie E.L."/>
            <person name="Williams K.H."/>
            <person name="Hubbard S.S."/>
            <person name="Banfield J.F."/>
        </authorList>
    </citation>
    <scope>NUCLEOTIDE SEQUENCE [LARGE SCALE GENOMIC DNA]</scope>
</reference>
<dbReference type="Proteomes" id="UP000178735">
    <property type="component" value="Unassembled WGS sequence"/>
</dbReference>
<dbReference type="AlphaFoldDB" id="A0A1F7WUP1"/>
<sequence>MKKFIVKNCVLLVWLAIFYFSAVAAVSDGPPAGTSRSAKGGLKAALINCGYELGYEVSVKGPDGGLIDFISASSASAKNRVHIAVVNDASKFYAGVYFGDKTETVSEAARAKNAIVAVNGGYFAVIDEKIYSVGKLCENFTVYPRHIKHEQYPYFYIGADGIPGIAKASEFDKRVLKKGGAARAYIQTKPMLVYNSSIPSSLKASRAASDSKNPRTAIAITADKKIICAVVEGRQEFIEGMSQTALAGLLIKLGAVKAVNLDGGGSSTIFLNGSVMNRPSGGLSPFTLPGVQRPVHSVVFFSLKK</sequence>
<comment type="caution">
    <text evidence="3">The sequence shown here is derived from an EMBL/GenBank/DDBJ whole genome shotgun (WGS) entry which is preliminary data.</text>
</comment>
<evidence type="ECO:0000313" key="4">
    <source>
        <dbReference type="Proteomes" id="UP000178735"/>
    </source>
</evidence>
<keyword evidence="1" id="KW-0732">Signal</keyword>
<gene>
    <name evidence="3" type="ORF">A2008_12050</name>
</gene>
<proteinExistence type="predicted"/>
<accession>A0A1F7WUP1</accession>
<dbReference type="PANTHER" id="PTHR40446">
    <property type="entry name" value="N-ACETYLGLUCOSAMINE-1-PHOSPHODIESTER ALPHA-N-ACETYLGLUCOSAMINIDASE"/>
    <property type="match status" value="1"/>
</dbReference>
<feature type="signal peptide" evidence="1">
    <location>
        <begin position="1"/>
        <end position="24"/>
    </location>
</feature>
<protein>
    <recommendedName>
        <fullName evidence="2">Phosphodiester glycosidase domain-containing protein</fullName>
    </recommendedName>
</protein>